<dbReference type="STRING" id="299467.A0A443SNC6"/>
<evidence type="ECO:0000313" key="3">
    <source>
        <dbReference type="Proteomes" id="UP000288716"/>
    </source>
</evidence>
<dbReference type="OrthoDB" id="191139at2759"/>
<accession>A0A443SNC6</accession>
<dbReference type="PANTHER" id="PTHR43157:SF66">
    <property type="entry name" value="WW DOMAIN-CONTAINING OXIDOREDUCTASE-LIKE PROTEIN"/>
    <property type="match status" value="1"/>
</dbReference>
<name>A0A443SNC6_9ACAR</name>
<dbReference type="Proteomes" id="UP000288716">
    <property type="component" value="Unassembled WGS sequence"/>
</dbReference>
<dbReference type="GO" id="GO:0016491">
    <property type="term" value="F:oxidoreductase activity"/>
    <property type="evidence" value="ECO:0007669"/>
    <property type="project" value="UniProtKB-KW"/>
</dbReference>
<dbReference type="EMBL" id="NCKV01001100">
    <property type="protein sequence ID" value="RWS29030.1"/>
    <property type="molecule type" value="Genomic_DNA"/>
</dbReference>
<dbReference type="Gene3D" id="3.40.50.720">
    <property type="entry name" value="NAD(P)-binding Rossmann-like Domain"/>
    <property type="match status" value="1"/>
</dbReference>
<evidence type="ECO:0000256" key="1">
    <source>
        <dbReference type="ARBA" id="ARBA00023002"/>
    </source>
</evidence>
<organism evidence="2 3">
    <name type="scientific">Leptotrombidium deliense</name>
    <dbReference type="NCBI Taxonomy" id="299467"/>
    <lineage>
        <taxon>Eukaryota</taxon>
        <taxon>Metazoa</taxon>
        <taxon>Ecdysozoa</taxon>
        <taxon>Arthropoda</taxon>
        <taxon>Chelicerata</taxon>
        <taxon>Arachnida</taxon>
        <taxon>Acari</taxon>
        <taxon>Acariformes</taxon>
        <taxon>Trombidiformes</taxon>
        <taxon>Prostigmata</taxon>
        <taxon>Anystina</taxon>
        <taxon>Parasitengona</taxon>
        <taxon>Trombiculoidea</taxon>
        <taxon>Trombiculidae</taxon>
        <taxon>Leptotrombidium</taxon>
    </lineage>
</organism>
<dbReference type="Pfam" id="PF00106">
    <property type="entry name" value="adh_short"/>
    <property type="match status" value="1"/>
</dbReference>
<gene>
    <name evidence="2" type="ORF">B4U80_00986</name>
</gene>
<dbReference type="PANTHER" id="PTHR43157">
    <property type="entry name" value="PHOSPHATIDYLINOSITOL-GLYCAN BIOSYNTHESIS CLASS F PROTEIN-RELATED"/>
    <property type="match status" value="1"/>
</dbReference>
<dbReference type="PRINTS" id="PR00081">
    <property type="entry name" value="GDHRDH"/>
</dbReference>
<dbReference type="SUPFAM" id="SSF51735">
    <property type="entry name" value="NAD(P)-binding Rossmann-fold domains"/>
    <property type="match status" value="1"/>
</dbReference>
<evidence type="ECO:0000313" key="2">
    <source>
        <dbReference type="EMBL" id="RWS29030.1"/>
    </source>
</evidence>
<keyword evidence="3" id="KW-1185">Reference proteome</keyword>
<dbReference type="AlphaFoldDB" id="A0A443SNC6"/>
<dbReference type="VEuPathDB" id="VectorBase:LDEU003009"/>
<sequence length="320" mass="35565">MDVIVSCICAFVVVSLILLKIYTKISMGWCNDEVDMSGKTVIITGGNAGIGKETARGLAKKNAKVILACRNMAKARVAAEDIIKTTGNNSVFVKHCDLAALATVRSFCNEILNTENRLDVLILNAGMVPSRGKHMTQDSLELQFSSNHLGHFLMTNLLLQLLKKSAPSRIVVVSSYLHHYGNVDFENLSFEKYTPDPLFTYCKSKLANILFVKELTRRLQNTQVTANALHPGLVKTDINKDCPWYTRRVLQPIAFRFAKTAEEGAQTSIFLSTSNKVQNVSGKYFVDCKEANYSPKADDVELCKKMWSVSKTMTSFKCSV</sequence>
<dbReference type="InterPro" id="IPR002347">
    <property type="entry name" value="SDR_fam"/>
</dbReference>
<keyword evidence="1" id="KW-0560">Oxidoreductase</keyword>
<dbReference type="InterPro" id="IPR036291">
    <property type="entry name" value="NAD(P)-bd_dom_sf"/>
</dbReference>
<protein>
    <submittedName>
        <fullName evidence="2">Retinol dehydrogenase 14-like isoform X1</fullName>
    </submittedName>
</protein>
<proteinExistence type="predicted"/>
<reference evidence="2 3" key="1">
    <citation type="journal article" date="2018" name="Gigascience">
        <title>Genomes of trombidid mites reveal novel predicted allergens and laterally-transferred genes associated with secondary metabolism.</title>
        <authorList>
            <person name="Dong X."/>
            <person name="Chaisiri K."/>
            <person name="Xia D."/>
            <person name="Armstrong S.D."/>
            <person name="Fang Y."/>
            <person name="Donnelly M.J."/>
            <person name="Kadowaki T."/>
            <person name="McGarry J.W."/>
            <person name="Darby A.C."/>
            <person name="Makepeace B.L."/>
        </authorList>
    </citation>
    <scope>NUCLEOTIDE SEQUENCE [LARGE SCALE GENOMIC DNA]</scope>
    <source>
        <strain evidence="2">UoL-UT</strain>
    </source>
</reference>
<comment type="caution">
    <text evidence="2">The sequence shown here is derived from an EMBL/GenBank/DDBJ whole genome shotgun (WGS) entry which is preliminary data.</text>
</comment>